<accession>A0A0F5JK51</accession>
<dbReference type="SUPFAM" id="SSF49464">
    <property type="entry name" value="Carboxypeptidase regulatory domain-like"/>
    <property type="match status" value="1"/>
</dbReference>
<dbReference type="Pfam" id="PF13715">
    <property type="entry name" value="CarbopepD_reg_2"/>
    <property type="match status" value="1"/>
</dbReference>
<keyword evidence="5 7" id="KW-0472">Membrane</keyword>
<dbReference type="Gene3D" id="2.170.130.10">
    <property type="entry name" value="TonB-dependent receptor, plug domain"/>
    <property type="match status" value="1"/>
</dbReference>
<dbReference type="InterPro" id="IPR036942">
    <property type="entry name" value="Beta-barrel_TonB_sf"/>
</dbReference>
<reference evidence="10 11" key="1">
    <citation type="submission" date="2013-04" db="EMBL/GenBank/DDBJ databases">
        <title>The Genome Sequence of Parabacteroides goldsteinii DSM 19448.</title>
        <authorList>
            <consortium name="The Broad Institute Genomics Platform"/>
            <person name="Earl A."/>
            <person name="Ward D."/>
            <person name="Feldgarden M."/>
            <person name="Gevers D."/>
            <person name="Martens E."/>
            <person name="Sakamoto M."/>
            <person name="Benno Y."/>
            <person name="Song Y."/>
            <person name="Liu C."/>
            <person name="Lee J."/>
            <person name="Bolanos M."/>
            <person name="Vaisanen M.L."/>
            <person name="Finegold S.M."/>
            <person name="Walker B."/>
            <person name="Young S."/>
            <person name="Zeng Q."/>
            <person name="Gargeya S."/>
            <person name="Fitzgerald M."/>
            <person name="Haas B."/>
            <person name="Abouelleil A."/>
            <person name="Allen A.W."/>
            <person name="Alvarado L."/>
            <person name="Arachchi H.M."/>
            <person name="Berlin A.M."/>
            <person name="Chapman S.B."/>
            <person name="Gainer-Dewar J."/>
            <person name="Goldberg J."/>
            <person name="Griggs A."/>
            <person name="Gujja S."/>
            <person name="Hansen M."/>
            <person name="Howarth C."/>
            <person name="Imamovic A."/>
            <person name="Ireland A."/>
            <person name="Larimer J."/>
            <person name="McCowan C."/>
            <person name="Murphy C."/>
            <person name="Pearson M."/>
            <person name="Poon T.W."/>
            <person name="Priest M."/>
            <person name="Roberts A."/>
            <person name="Saif S."/>
            <person name="Shea T."/>
            <person name="Sisk P."/>
            <person name="Sykes S."/>
            <person name="Wortman J."/>
            <person name="Nusbaum C."/>
            <person name="Birren B."/>
        </authorList>
    </citation>
    <scope>NUCLEOTIDE SEQUENCE [LARGE SCALE GENOMIC DNA]</scope>
    <source>
        <strain evidence="10 11">DSM 19448</strain>
    </source>
</reference>
<dbReference type="SUPFAM" id="SSF56935">
    <property type="entry name" value="Porins"/>
    <property type="match status" value="1"/>
</dbReference>
<comment type="subcellular location">
    <subcellularLocation>
        <location evidence="1 7">Cell outer membrane</location>
        <topology evidence="1 7">Multi-pass membrane protein</topology>
    </subcellularLocation>
</comment>
<protein>
    <submittedName>
        <fullName evidence="10">SusC/RagA family TonB-linked outer membrane protein</fullName>
    </submittedName>
</protein>
<gene>
    <name evidence="10" type="ORF">HMPREF1535_01007</name>
</gene>
<dbReference type="InterPro" id="IPR012910">
    <property type="entry name" value="Plug_dom"/>
</dbReference>
<organism evidence="10 11">
    <name type="scientific">Parabacteroides goldsteinii DSM 19448 = WAL 12034</name>
    <dbReference type="NCBI Taxonomy" id="927665"/>
    <lineage>
        <taxon>Bacteria</taxon>
        <taxon>Pseudomonadati</taxon>
        <taxon>Bacteroidota</taxon>
        <taxon>Bacteroidia</taxon>
        <taxon>Bacteroidales</taxon>
        <taxon>Tannerellaceae</taxon>
        <taxon>Parabacteroides</taxon>
    </lineage>
</organism>
<comment type="similarity">
    <text evidence="7">Belongs to the TonB-dependent receptor family.</text>
</comment>
<dbReference type="PATRIC" id="fig|927665.4.peg.1029"/>
<dbReference type="Pfam" id="PF07715">
    <property type="entry name" value="Plug"/>
    <property type="match status" value="1"/>
</dbReference>
<dbReference type="InterPro" id="IPR037066">
    <property type="entry name" value="Plug_dom_sf"/>
</dbReference>
<dbReference type="Proteomes" id="UP000033047">
    <property type="component" value="Unassembled WGS sequence"/>
</dbReference>
<feature type="chain" id="PRO_5002489559" evidence="8">
    <location>
        <begin position="18"/>
        <end position="1127"/>
    </location>
</feature>
<dbReference type="PROSITE" id="PS52016">
    <property type="entry name" value="TONB_DEPENDENT_REC_3"/>
    <property type="match status" value="1"/>
</dbReference>
<dbReference type="NCBIfam" id="TIGR04056">
    <property type="entry name" value="OMP_RagA_SusC"/>
    <property type="match status" value="1"/>
</dbReference>
<evidence type="ECO:0000256" key="2">
    <source>
        <dbReference type="ARBA" id="ARBA00022448"/>
    </source>
</evidence>
<evidence type="ECO:0000259" key="9">
    <source>
        <dbReference type="SMART" id="SM00965"/>
    </source>
</evidence>
<dbReference type="InterPro" id="IPR023996">
    <property type="entry name" value="TonB-dep_OMP_SusC/RagA"/>
</dbReference>
<evidence type="ECO:0000256" key="7">
    <source>
        <dbReference type="PROSITE-ProRule" id="PRU01360"/>
    </source>
</evidence>
<dbReference type="InterPro" id="IPR008969">
    <property type="entry name" value="CarboxyPept-like_regulatory"/>
</dbReference>
<dbReference type="SMART" id="SM00965">
    <property type="entry name" value="STN"/>
    <property type="match status" value="1"/>
</dbReference>
<dbReference type="Gene3D" id="2.40.170.20">
    <property type="entry name" value="TonB-dependent receptor, beta-barrel domain"/>
    <property type="match status" value="1"/>
</dbReference>
<dbReference type="InterPro" id="IPR011662">
    <property type="entry name" value="Secretin/TonB_short_N"/>
</dbReference>
<keyword evidence="4 7" id="KW-0812">Transmembrane</keyword>
<feature type="signal peptide" evidence="8">
    <location>
        <begin position="1"/>
        <end position="17"/>
    </location>
</feature>
<dbReference type="InterPro" id="IPR039426">
    <property type="entry name" value="TonB-dep_rcpt-like"/>
</dbReference>
<evidence type="ECO:0000313" key="10">
    <source>
        <dbReference type="EMBL" id="KKB58186.1"/>
    </source>
</evidence>
<keyword evidence="6 7" id="KW-0998">Cell outer membrane</keyword>
<keyword evidence="2 7" id="KW-0813">Transport</keyword>
<dbReference type="Pfam" id="PF07660">
    <property type="entry name" value="STN"/>
    <property type="match status" value="1"/>
</dbReference>
<dbReference type="Gene3D" id="3.55.50.30">
    <property type="match status" value="1"/>
</dbReference>
<dbReference type="RefSeq" id="WP_046145451.1">
    <property type="nucleotide sequence ID" value="NZ_KQ033912.1"/>
</dbReference>
<dbReference type="EMBL" id="AQHV01000006">
    <property type="protein sequence ID" value="KKB58186.1"/>
    <property type="molecule type" value="Genomic_DNA"/>
</dbReference>
<evidence type="ECO:0000313" key="11">
    <source>
        <dbReference type="Proteomes" id="UP000033047"/>
    </source>
</evidence>
<dbReference type="HOGENOM" id="CLU_004317_1_1_10"/>
<dbReference type="NCBIfam" id="TIGR04057">
    <property type="entry name" value="SusC_RagA_signa"/>
    <property type="match status" value="1"/>
</dbReference>
<dbReference type="STRING" id="927665.HMPREF1535_01007"/>
<sequence length="1127" mass="126229">MRITTFLLLVCVFCTFAENTHSQNARVSINKKNVQLETVLNEIEHQTDYLFIYNNQVNVNKKVSLKAKNQPVSKVLEELLADSGITYSVEGNHIVLGKQTMAAAPQQSSTIRGKVIDTNGDPVIGANIVEKGTTNGTTTDVEGNFSINAKSGSTLVITFIGYVREEVKANAGRRMEIILQEDSETLEEVVVVGYGTMKKADLTGSVATVGSEVIEDRPLTNLGAGLQGAIANLNITSSSGAPGTGSSFNIRGTTNLSGGGPLVLVDGIEMDPNLINPQDVKDVTVLKDAASASIYGARAAFGVILITTKTGFVSQKPVVSLSANYSINVPTVHANYMNSMEYTQWMNDANTTSNGSNYFDDITMEHVRNYYNDPVNNLPVFHHPDDAASKYRYCGNTDWYEALNKKSYPMQQYNISVQGGSETAKYMTSAGMFQQDGISKWTDEDYKRFNVLQHVNYKVNNWLQVGLRATLSMVKMNTGPQNKYGSNSLGATIPGDSRPLMPVYHPDGHFAGYCGDGYFTNQAAWLSQGGSAEMRNNNMYATAFAKLNPFEGLEINFDYTYNYYNYSFKNHVREYIDYDADGNQGSIFPHTSPNQVSYNKRESQYDVFNAYATYKKKINKVHALEGMIGFNQENATYKGVGLSRNNLIANDIPFLNLATGDRSTSDYMNQWAIRGAFFRLFYAYDDKYLVQVNGRYDGSSRFPKDDRFAFFPTFSLGWRLSQEKFWKPIAHIVNDFKIRGSYGALGNQVLLQGGNDMYYPYISTYTTGEVGYLFSGEKQMGVYAPGLVSDQLTWETVKQWDLGFNFSMFDSKLTGEFDYYVRTTEDMLTKSKTLPSILGVSEPQMNAADLRTSGWEVALTWKSALQNGFAYSATLSLSDYQAEITKYDNPTKNLSDNYYEGKKLGEIWGFVTDGLFQSDEEASSWNQSKIVGYTQYAGDIKFADLNGDGEVTRGENTVNNSGDLKIIGNETPRYNFGIRGTAEYKGFDFTLFFQGTMKRDIIPSKTFYLSHYTSEWSVPQKMNYDYWREDNRDAFFPRARMNGSAVNENQTRFMLNGAYIRCKQLALGYTIPKYITEKAKISKLRVYFNADNLFEFSGMPDTFDPELATVNAYPFIRSFSFGANLTF</sequence>
<name>A0A0F5JK51_9BACT</name>
<comment type="caution">
    <text evidence="10">The sequence shown here is derived from an EMBL/GenBank/DDBJ whole genome shotgun (WGS) entry which is preliminary data.</text>
</comment>
<evidence type="ECO:0000256" key="3">
    <source>
        <dbReference type="ARBA" id="ARBA00022452"/>
    </source>
</evidence>
<evidence type="ECO:0000256" key="1">
    <source>
        <dbReference type="ARBA" id="ARBA00004571"/>
    </source>
</evidence>
<proteinExistence type="inferred from homology"/>
<dbReference type="AlphaFoldDB" id="A0A0F5JK51"/>
<dbReference type="Gene3D" id="2.60.40.1120">
    <property type="entry name" value="Carboxypeptidase-like, regulatory domain"/>
    <property type="match status" value="1"/>
</dbReference>
<evidence type="ECO:0000256" key="8">
    <source>
        <dbReference type="SAM" id="SignalP"/>
    </source>
</evidence>
<evidence type="ECO:0000256" key="6">
    <source>
        <dbReference type="ARBA" id="ARBA00023237"/>
    </source>
</evidence>
<feature type="domain" description="Secretin/TonB short N-terminal" evidence="9">
    <location>
        <begin position="49"/>
        <end position="99"/>
    </location>
</feature>
<dbReference type="GO" id="GO:0009279">
    <property type="term" value="C:cell outer membrane"/>
    <property type="evidence" value="ECO:0007669"/>
    <property type="project" value="UniProtKB-SubCell"/>
</dbReference>
<evidence type="ECO:0000256" key="4">
    <source>
        <dbReference type="ARBA" id="ARBA00022692"/>
    </source>
</evidence>
<dbReference type="FunFam" id="2.60.40.1120:FF:000003">
    <property type="entry name" value="Outer membrane protein Omp121"/>
    <property type="match status" value="1"/>
</dbReference>
<dbReference type="InterPro" id="IPR023997">
    <property type="entry name" value="TonB-dep_OMP_SusC/RagA_CS"/>
</dbReference>
<keyword evidence="8" id="KW-0732">Signal</keyword>
<evidence type="ECO:0000256" key="5">
    <source>
        <dbReference type="ARBA" id="ARBA00023136"/>
    </source>
</evidence>
<keyword evidence="3 7" id="KW-1134">Transmembrane beta strand</keyword>